<dbReference type="GO" id="GO:0005737">
    <property type="term" value="C:cytoplasm"/>
    <property type="evidence" value="ECO:0007669"/>
    <property type="project" value="TreeGrafter"/>
</dbReference>
<accession>A0A4R0PZ39</accession>
<feature type="domain" description="Ketopantoate reductase C-terminal" evidence="11">
    <location>
        <begin position="187"/>
        <end position="304"/>
    </location>
</feature>
<comment type="catalytic activity">
    <reaction evidence="8 9">
        <text>(R)-pantoate + NADP(+) = 2-dehydropantoate + NADPH + H(+)</text>
        <dbReference type="Rhea" id="RHEA:16233"/>
        <dbReference type="ChEBI" id="CHEBI:11561"/>
        <dbReference type="ChEBI" id="CHEBI:15378"/>
        <dbReference type="ChEBI" id="CHEBI:15980"/>
        <dbReference type="ChEBI" id="CHEBI:57783"/>
        <dbReference type="ChEBI" id="CHEBI:58349"/>
        <dbReference type="EC" id="1.1.1.169"/>
    </reaction>
</comment>
<evidence type="ECO:0000256" key="1">
    <source>
        <dbReference type="ARBA" id="ARBA00004994"/>
    </source>
</evidence>
<dbReference type="InterPro" id="IPR013752">
    <property type="entry name" value="KPA_reductase"/>
</dbReference>
<evidence type="ECO:0000256" key="2">
    <source>
        <dbReference type="ARBA" id="ARBA00007870"/>
    </source>
</evidence>
<comment type="similarity">
    <text evidence="2 9">Belongs to the ketopantoate reductase family.</text>
</comment>
<name>A0A4R0PZ39_9SPHI</name>
<evidence type="ECO:0000259" key="10">
    <source>
        <dbReference type="Pfam" id="PF02558"/>
    </source>
</evidence>
<dbReference type="EC" id="1.1.1.169" evidence="3 9"/>
<keyword evidence="9" id="KW-0566">Pantothenate biosynthesis</keyword>
<dbReference type="NCBIfam" id="TIGR00745">
    <property type="entry name" value="apbA_panE"/>
    <property type="match status" value="1"/>
</dbReference>
<evidence type="ECO:0000259" key="11">
    <source>
        <dbReference type="Pfam" id="PF08546"/>
    </source>
</evidence>
<dbReference type="InterPro" id="IPR051402">
    <property type="entry name" value="KPR-Related"/>
</dbReference>
<feature type="domain" description="Ketopantoate reductase N-terminal" evidence="10">
    <location>
        <begin position="7"/>
        <end position="158"/>
    </location>
</feature>
<dbReference type="RefSeq" id="WP_131528690.1">
    <property type="nucleotide sequence ID" value="NZ_SJSO01000005.1"/>
</dbReference>
<comment type="pathway">
    <text evidence="1 9">Cofactor biosynthesis; (R)-pantothenate biosynthesis; (R)-pantoate from 3-methyl-2-oxobutanoate: step 2/2.</text>
</comment>
<evidence type="ECO:0000256" key="5">
    <source>
        <dbReference type="ARBA" id="ARBA00022857"/>
    </source>
</evidence>
<dbReference type="InterPro" id="IPR013328">
    <property type="entry name" value="6PGD_dom2"/>
</dbReference>
<dbReference type="Proteomes" id="UP000293925">
    <property type="component" value="Unassembled WGS sequence"/>
</dbReference>
<comment type="caution">
    <text evidence="12">The sequence shown here is derived from an EMBL/GenBank/DDBJ whole genome shotgun (WGS) entry which is preliminary data.</text>
</comment>
<evidence type="ECO:0000256" key="7">
    <source>
        <dbReference type="ARBA" id="ARBA00032024"/>
    </source>
</evidence>
<dbReference type="GO" id="GO:0008677">
    <property type="term" value="F:2-dehydropantoate 2-reductase activity"/>
    <property type="evidence" value="ECO:0007669"/>
    <property type="project" value="UniProtKB-EC"/>
</dbReference>
<evidence type="ECO:0000313" key="12">
    <source>
        <dbReference type="EMBL" id="TCD27708.1"/>
    </source>
</evidence>
<evidence type="ECO:0000256" key="6">
    <source>
        <dbReference type="ARBA" id="ARBA00023002"/>
    </source>
</evidence>
<evidence type="ECO:0000256" key="8">
    <source>
        <dbReference type="ARBA" id="ARBA00048793"/>
    </source>
</evidence>
<keyword evidence="6 9" id="KW-0560">Oxidoreductase</keyword>
<dbReference type="InterPro" id="IPR003710">
    <property type="entry name" value="ApbA"/>
</dbReference>
<dbReference type="Pfam" id="PF08546">
    <property type="entry name" value="ApbA_C"/>
    <property type="match status" value="1"/>
</dbReference>
<dbReference type="AlphaFoldDB" id="A0A4R0PZ39"/>
<evidence type="ECO:0000313" key="13">
    <source>
        <dbReference type="Proteomes" id="UP000293925"/>
    </source>
</evidence>
<comment type="function">
    <text evidence="9">Catalyzes the NADPH-dependent reduction of ketopantoate into pantoic acid.</text>
</comment>
<keyword evidence="5 9" id="KW-0521">NADP</keyword>
<dbReference type="EMBL" id="SJSO01000005">
    <property type="protein sequence ID" value="TCD27708.1"/>
    <property type="molecule type" value="Genomic_DNA"/>
</dbReference>
<evidence type="ECO:0000256" key="3">
    <source>
        <dbReference type="ARBA" id="ARBA00013014"/>
    </source>
</evidence>
<dbReference type="Pfam" id="PF02558">
    <property type="entry name" value="ApbA"/>
    <property type="match status" value="1"/>
</dbReference>
<dbReference type="UniPathway" id="UPA00028">
    <property type="reaction ID" value="UER00004"/>
</dbReference>
<gene>
    <name evidence="12" type="ORF">EZ456_07080</name>
</gene>
<keyword evidence="13" id="KW-1185">Reference proteome</keyword>
<reference evidence="12 13" key="1">
    <citation type="submission" date="2019-02" db="EMBL/GenBank/DDBJ databases">
        <title>Pedobacter sp. RP-3-21 sp. nov., isolated from Arctic soil.</title>
        <authorList>
            <person name="Dahal R.H."/>
        </authorList>
    </citation>
    <scope>NUCLEOTIDE SEQUENCE [LARGE SCALE GENOMIC DNA]</scope>
    <source>
        <strain evidence="12 13">RP-3-21</strain>
    </source>
</reference>
<dbReference type="InterPro" id="IPR036291">
    <property type="entry name" value="NAD(P)-bd_dom_sf"/>
</dbReference>
<dbReference type="SUPFAM" id="SSF51735">
    <property type="entry name" value="NAD(P)-binding Rossmann-fold domains"/>
    <property type="match status" value="1"/>
</dbReference>
<organism evidence="12 13">
    <name type="scientific">Pedobacter psychrodurus</name>
    <dbReference type="NCBI Taxonomy" id="2530456"/>
    <lineage>
        <taxon>Bacteria</taxon>
        <taxon>Pseudomonadati</taxon>
        <taxon>Bacteroidota</taxon>
        <taxon>Sphingobacteriia</taxon>
        <taxon>Sphingobacteriales</taxon>
        <taxon>Sphingobacteriaceae</taxon>
        <taxon>Pedobacter</taxon>
    </lineage>
</organism>
<dbReference type="InterPro" id="IPR013332">
    <property type="entry name" value="KPR_N"/>
</dbReference>
<proteinExistence type="inferred from homology"/>
<dbReference type="InterPro" id="IPR008927">
    <property type="entry name" value="6-PGluconate_DH-like_C_sf"/>
</dbReference>
<dbReference type="Gene3D" id="3.40.50.720">
    <property type="entry name" value="NAD(P)-binding Rossmann-like Domain"/>
    <property type="match status" value="1"/>
</dbReference>
<dbReference type="GO" id="GO:0015940">
    <property type="term" value="P:pantothenate biosynthetic process"/>
    <property type="evidence" value="ECO:0007669"/>
    <property type="project" value="UniProtKB-UniPathway"/>
</dbReference>
<sequence length="311" mass="34322">MLNKTRIVIIGIGGVGGYFGGLLSKKYNNGDDVEVVFVARGEHLKEIQNKGLTVIKGSENFVTKPYLATDDYNKIGVADYIVICTKSYDLKQTIEKLKPLINHKTILLPLLNGVSASDEILEILPNANVLKGCAFIVSKIKSTGIIENSGNIQKLFFGMDGPLSDEVLHLKDLMFDADIDVTVSDKISTAIWEKFIFISPTATSTSYFDSTIGKVLEENIETVLKLIEEVKNLALAKGVTISDDISGKTLNTMKSMPYEVTSSMHRDYLNQKPQTEVESLTGYVVREGEKLGIAVPTYQKLYEGLLKKRSL</sequence>
<evidence type="ECO:0000256" key="9">
    <source>
        <dbReference type="RuleBase" id="RU362068"/>
    </source>
</evidence>
<dbReference type="OrthoDB" id="9796561at2"/>
<dbReference type="Gene3D" id="1.10.1040.10">
    <property type="entry name" value="N-(1-d-carboxylethyl)-l-norvaline Dehydrogenase, domain 2"/>
    <property type="match status" value="1"/>
</dbReference>
<dbReference type="SUPFAM" id="SSF48179">
    <property type="entry name" value="6-phosphogluconate dehydrogenase C-terminal domain-like"/>
    <property type="match status" value="1"/>
</dbReference>
<dbReference type="PANTHER" id="PTHR21708">
    <property type="entry name" value="PROBABLE 2-DEHYDROPANTOATE 2-REDUCTASE"/>
    <property type="match status" value="1"/>
</dbReference>
<protein>
    <recommendedName>
        <fullName evidence="4 9">2-dehydropantoate 2-reductase</fullName>
        <ecNumber evidence="3 9">1.1.1.169</ecNumber>
    </recommendedName>
    <alternativeName>
        <fullName evidence="7 9">Ketopantoate reductase</fullName>
    </alternativeName>
</protein>
<evidence type="ECO:0000256" key="4">
    <source>
        <dbReference type="ARBA" id="ARBA00019465"/>
    </source>
</evidence>
<dbReference type="PANTHER" id="PTHR21708:SF26">
    <property type="entry name" value="2-DEHYDROPANTOATE 2-REDUCTASE"/>
    <property type="match status" value="1"/>
</dbReference>